<dbReference type="Gene3D" id="3.40.50.2000">
    <property type="entry name" value="Glycogen Phosphorylase B"/>
    <property type="match status" value="1"/>
</dbReference>
<dbReference type="GO" id="GO:0016740">
    <property type="term" value="F:transferase activity"/>
    <property type="evidence" value="ECO:0007669"/>
    <property type="project" value="UniProtKB-KW"/>
</dbReference>
<dbReference type="RefSeq" id="WP_138659419.1">
    <property type="nucleotide sequence ID" value="NZ_VATY01000004.1"/>
</dbReference>
<comment type="caution">
    <text evidence="1">The sequence shown here is derived from an EMBL/GenBank/DDBJ whole genome shotgun (WGS) entry which is preliminary data.</text>
</comment>
<reference evidence="1 2" key="1">
    <citation type="submission" date="2019-05" db="EMBL/GenBank/DDBJ databases">
        <authorList>
            <person name="Zhang J.-Y."/>
            <person name="Feg X."/>
            <person name="Du Z.-J."/>
        </authorList>
    </citation>
    <scope>NUCLEOTIDE SEQUENCE [LARGE SCALE GENOMIC DNA]</scope>
    <source>
        <strain evidence="1 2">RZ26</strain>
    </source>
</reference>
<protein>
    <submittedName>
        <fullName evidence="1">Glycosyltransferase family 4 protein</fullName>
    </submittedName>
</protein>
<dbReference type="SUPFAM" id="SSF53756">
    <property type="entry name" value="UDP-Glycosyltransferase/glycogen phosphorylase"/>
    <property type="match status" value="1"/>
</dbReference>
<dbReference type="Proteomes" id="UP000310314">
    <property type="component" value="Unassembled WGS sequence"/>
</dbReference>
<keyword evidence="1" id="KW-0808">Transferase</keyword>
<sequence length="355" mass="41709">MPQDSTLLVLAQSLEQPRVVKRIIEKAKDYDKIEVFGFKREIHEVNNFGILENYENVKLNIVGTMANYKYMKRLANYFRLIIAIYSKYGFKSKNLYVFGLDIRMVSTLVANSKIDYEISDIMWLYKSPLQKSFLRRIDTNLAKWSNSVIFTSKGFYDSHYKMFVKPENAIIKENKFKTYDKVSPILDIKKDKIRIAYIGAFRYSTIIERLLQVVRENKNLVLNFYGDGFKTIVEEMKKNASENENIFFHGAFKNPDDLENIYAENNVNFVVYKNTLENEKVAMPNKFYESGFFNIPIVAAVNTYVGQRVLDQNMGWTIDIDYNSISKFLNNLQMDNIIKHHENIKRLDKSLFESK</sequence>
<dbReference type="EMBL" id="VATY01000004">
    <property type="protein sequence ID" value="TMM53795.1"/>
    <property type="molecule type" value="Genomic_DNA"/>
</dbReference>
<dbReference type="AlphaFoldDB" id="A0A5S3PHN8"/>
<dbReference type="OrthoDB" id="1050723at2"/>
<evidence type="ECO:0000313" key="2">
    <source>
        <dbReference type="Proteomes" id="UP000310314"/>
    </source>
</evidence>
<evidence type="ECO:0000313" key="1">
    <source>
        <dbReference type="EMBL" id="TMM53795.1"/>
    </source>
</evidence>
<accession>A0A5S3PHN8</accession>
<keyword evidence="2" id="KW-1185">Reference proteome</keyword>
<organism evidence="1 2">
    <name type="scientific">Maribacter algarum</name>
    <name type="common">ex Zhang et al. 2020</name>
    <dbReference type="NCBI Taxonomy" id="2578118"/>
    <lineage>
        <taxon>Bacteria</taxon>
        <taxon>Pseudomonadati</taxon>
        <taxon>Bacteroidota</taxon>
        <taxon>Flavobacteriia</taxon>
        <taxon>Flavobacteriales</taxon>
        <taxon>Flavobacteriaceae</taxon>
        <taxon>Maribacter</taxon>
    </lineage>
</organism>
<name>A0A5S3PHN8_9FLAO</name>
<proteinExistence type="predicted"/>
<gene>
    <name evidence="1" type="ORF">FEE95_18020</name>
</gene>